<evidence type="ECO:0000313" key="2">
    <source>
        <dbReference type="EMBL" id="KAJ5315184.1"/>
    </source>
</evidence>
<feature type="region of interest" description="Disordered" evidence="1">
    <location>
        <begin position="1"/>
        <end position="71"/>
    </location>
</feature>
<reference evidence="2" key="2">
    <citation type="journal article" date="2023" name="IMA Fungus">
        <title>Comparative genomic study of the Penicillium genus elucidates a diverse pangenome and 15 lateral gene transfer events.</title>
        <authorList>
            <person name="Petersen C."/>
            <person name="Sorensen T."/>
            <person name="Nielsen M.R."/>
            <person name="Sondergaard T.E."/>
            <person name="Sorensen J.L."/>
            <person name="Fitzpatrick D.A."/>
            <person name="Frisvad J.C."/>
            <person name="Nielsen K.L."/>
        </authorList>
    </citation>
    <scope>NUCLEOTIDE SEQUENCE</scope>
    <source>
        <strain evidence="2">IBT 21472</strain>
    </source>
</reference>
<protein>
    <submittedName>
        <fullName evidence="2">Uncharacterized protein</fullName>
    </submittedName>
</protein>
<dbReference type="Proteomes" id="UP001147746">
    <property type="component" value="Unassembled WGS sequence"/>
</dbReference>
<evidence type="ECO:0000256" key="1">
    <source>
        <dbReference type="SAM" id="MobiDB-lite"/>
    </source>
</evidence>
<sequence>MLGIGTSSVVASPDRRAGKGRMKKRNRAMDGTTSEESRSVEKRKKRSQAKDKDDGKEAERDRKEIEIEGVV</sequence>
<dbReference type="AlphaFoldDB" id="A0A9W9L7B9"/>
<evidence type="ECO:0000313" key="3">
    <source>
        <dbReference type="Proteomes" id="UP001147746"/>
    </source>
</evidence>
<reference evidence="2" key="1">
    <citation type="submission" date="2022-12" db="EMBL/GenBank/DDBJ databases">
        <authorList>
            <person name="Petersen C."/>
        </authorList>
    </citation>
    <scope>NUCLEOTIDE SEQUENCE</scope>
    <source>
        <strain evidence="2">IBT 21472</strain>
    </source>
</reference>
<name>A0A9W9L7B9_9EURO</name>
<proteinExistence type="predicted"/>
<accession>A0A9W9L7B9</accession>
<comment type="caution">
    <text evidence="2">The sequence shown here is derived from an EMBL/GenBank/DDBJ whole genome shotgun (WGS) entry which is preliminary data.</text>
</comment>
<feature type="compositionally biased region" description="Polar residues" evidence="1">
    <location>
        <begin position="1"/>
        <end position="10"/>
    </location>
</feature>
<organism evidence="2 3">
    <name type="scientific">Penicillium atrosanguineum</name>
    <dbReference type="NCBI Taxonomy" id="1132637"/>
    <lineage>
        <taxon>Eukaryota</taxon>
        <taxon>Fungi</taxon>
        <taxon>Dikarya</taxon>
        <taxon>Ascomycota</taxon>
        <taxon>Pezizomycotina</taxon>
        <taxon>Eurotiomycetes</taxon>
        <taxon>Eurotiomycetidae</taxon>
        <taxon>Eurotiales</taxon>
        <taxon>Aspergillaceae</taxon>
        <taxon>Penicillium</taxon>
    </lineage>
</organism>
<keyword evidence="3" id="KW-1185">Reference proteome</keyword>
<dbReference type="EMBL" id="JAPZBO010000005">
    <property type="protein sequence ID" value="KAJ5315184.1"/>
    <property type="molecule type" value="Genomic_DNA"/>
</dbReference>
<gene>
    <name evidence="2" type="ORF">N7476_005491</name>
</gene>
<feature type="compositionally biased region" description="Basic and acidic residues" evidence="1">
    <location>
        <begin position="48"/>
        <end position="71"/>
    </location>
</feature>